<evidence type="ECO:0000313" key="1">
    <source>
        <dbReference type="EMBL" id="KCV81508.1"/>
    </source>
</evidence>
<organism evidence="1 2">
    <name type="scientific">Actibacterium atlanticum</name>
    <dbReference type="NCBI Taxonomy" id="1461693"/>
    <lineage>
        <taxon>Bacteria</taxon>
        <taxon>Pseudomonadati</taxon>
        <taxon>Pseudomonadota</taxon>
        <taxon>Alphaproteobacteria</taxon>
        <taxon>Rhodobacterales</taxon>
        <taxon>Roseobacteraceae</taxon>
        <taxon>Actibacterium</taxon>
    </lineage>
</organism>
<dbReference type="AlphaFoldDB" id="A0A058ZIV4"/>
<reference evidence="1 2" key="1">
    <citation type="submission" date="2013-04" db="EMBL/GenBank/DDBJ databases">
        <title>Shimia sp. 22II-S11-Z10 Genome Sequencing.</title>
        <authorList>
            <person name="Lai Q."/>
            <person name="Li G."/>
            <person name="Shao Z."/>
        </authorList>
    </citation>
    <scope>NUCLEOTIDE SEQUENCE [LARGE SCALE GENOMIC DNA]</scope>
    <source>
        <strain evidence="2">22II-S11-Z10</strain>
    </source>
</reference>
<name>A0A058ZIV4_9RHOB</name>
<dbReference type="Proteomes" id="UP000024836">
    <property type="component" value="Unassembled WGS sequence"/>
</dbReference>
<protein>
    <submittedName>
        <fullName evidence="1">Uncharacterized protein</fullName>
    </submittedName>
</protein>
<proteinExistence type="predicted"/>
<dbReference type="STRING" id="1461693.ATO10_11367"/>
<accession>A0A058ZIV4</accession>
<keyword evidence="2" id="KW-1185">Reference proteome</keyword>
<dbReference type="EMBL" id="AQQY01000007">
    <property type="protein sequence ID" value="KCV81508.1"/>
    <property type="molecule type" value="Genomic_DNA"/>
</dbReference>
<dbReference type="RefSeq" id="WP_035251595.1">
    <property type="nucleotide sequence ID" value="NZ_AQQY01000007.1"/>
</dbReference>
<evidence type="ECO:0000313" key="2">
    <source>
        <dbReference type="Proteomes" id="UP000024836"/>
    </source>
</evidence>
<comment type="caution">
    <text evidence="1">The sequence shown here is derived from an EMBL/GenBank/DDBJ whole genome shotgun (WGS) entry which is preliminary data.</text>
</comment>
<dbReference type="OrthoDB" id="7446528at2"/>
<gene>
    <name evidence="1" type="ORF">ATO10_11367</name>
</gene>
<sequence>MALRPARRPSISKSDAVISQLEAAVLLLLRGFDPIPVHTLVWASRTVLNDLNKIETIPILDMLDDAVLRRVEPGFVGEWKRHQNRAANFFKHADRDPDETLEGVNLDALNSIELLICILATQQLAGEIPRTLACGLTYLGHRSGRWFDFRGYCEDVLGGTEHYDSFRRWRPEKQREIALGAFERAYMEQNWSGLRVPTTNPVK</sequence>